<keyword evidence="2" id="KW-1133">Transmembrane helix</keyword>
<reference evidence="3 4" key="1">
    <citation type="submission" date="2018-05" db="EMBL/GenBank/DDBJ databases">
        <title>Evolution of GPA BGCs.</title>
        <authorList>
            <person name="Waglechner N."/>
            <person name="Wright G.D."/>
        </authorList>
    </citation>
    <scope>NUCLEOTIDE SEQUENCE [LARGE SCALE GENOMIC DNA]</scope>
    <source>
        <strain evidence="3 4">A82846</strain>
    </source>
</reference>
<feature type="transmembrane region" description="Helical" evidence="2">
    <location>
        <begin position="65"/>
        <end position="86"/>
    </location>
</feature>
<accession>A0A428YZL4</accession>
<dbReference type="AlphaFoldDB" id="A0A428YZL4"/>
<evidence type="ECO:0000256" key="2">
    <source>
        <dbReference type="SAM" id="Phobius"/>
    </source>
</evidence>
<dbReference type="EMBL" id="QHKI01000043">
    <property type="protein sequence ID" value="RSM76769.1"/>
    <property type="molecule type" value="Genomic_DNA"/>
</dbReference>
<comment type="caution">
    <text evidence="3">The sequence shown here is derived from an EMBL/GenBank/DDBJ whole genome shotgun (WGS) entry which is preliminary data.</text>
</comment>
<feature type="compositionally biased region" description="Polar residues" evidence="1">
    <location>
        <begin position="96"/>
        <end position="121"/>
    </location>
</feature>
<gene>
    <name evidence="3" type="ORF">DMH04_36255</name>
</gene>
<organism evidence="3 4">
    <name type="scientific">Kibdelosporangium aridum</name>
    <dbReference type="NCBI Taxonomy" id="2030"/>
    <lineage>
        <taxon>Bacteria</taxon>
        <taxon>Bacillati</taxon>
        <taxon>Actinomycetota</taxon>
        <taxon>Actinomycetes</taxon>
        <taxon>Pseudonocardiales</taxon>
        <taxon>Pseudonocardiaceae</taxon>
        <taxon>Kibdelosporangium</taxon>
    </lineage>
</organism>
<dbReference type="Proteomes" id="UP000287547">
    <property type="component" value="Unassembled WGS sequence"/>
</dbReference>
<sequence length="121" mass="12240">MAWLRHGTRSAVGVSIAGMCRLGCAAGILRRMARLSTTTLALVAGVVCASVASGAQVLAGFDFPLWLVVAFTVLTAAAAGVAWAIAEFAASKKPNDGQTDGCLSSTGQKGTISLSKKTVAQ</sequence>
<protein>
    <submittedName>
        <fullName evidence="3">Uncharacterized protein</fullName>
    </submittedName>
</protein>
<name>A0A428YZL4_KIBAR</name>
<keyword evidence="2" id="KW-0812">Transmembrane</keyword>
<evidence type="ECO:0000313" key="4">
    <source>
        <dbReference type="Proteomes" id="UP000287547"/>
    </source>
</evidence>
<feature type="region of interest" description="Disordered" evidence="1">
    <location>
        <begin position="92"/>
        <end position="121"/>
    </location>
</feature>
<evidence type="ECO:0000256" key="1">
    <source>
        <dbReference type="SAM" id="MobiDB-lite"/>
    </source>
</evidence>
<proteinExistence type="predicted"/>
<evidence type="ECO:0000313" key="3">
    <source>
        <dbReference type="EMBL" id="RSM76769.1"/>
    </source>
</evidence>
<feature type="transmembrane region" description="Helical" evidence="2">
    <location>
        <begin position="41"/>
        <end position="59"/>
    </location>
</feature>
<keyword evidence="2" id="KW-0472">Membrane</keyword>